<accession>A0A101KXV6</accession>
<comment type="caution">
    <text evidence="1">The sequence shown here is derived from an EMBL/GenBank/DDBJ whole genome shotgun (WGS) entry which is preliminary data.</text>
</comment>
<dbReference type="EMBL" id="LPWA01000001">
    <property type="protein sequence ID" value="KUM28977.1"/>
    <property type="molecule type" value="Genomic_DNA"/>
</dbReference>
<dbReference type="Proteomes" id="UP000053176">
    <property type="component" value="Unassembled WGS sequence"/>
</dbReference>
<dbReference type="AlphaFoldDB" id="A0A101KXV6"/>
<gene>
    <name evidence="1" type="ORF">AU467_01670</name>
</gene>
<sequence>MVYATADGTSRKRLAVGMVGGGRNAFIGAVHRLAMRLDDQIALVAGALSSDPDNAAASAAEIGIAPDGARGVKFVAAAVESNAAGGAWTPARFR</sequence>
<reference evidence="1 2" key="1">
    <citation type="submission" date="2015-12" db="EMBL/GenBank/DDBJ databases">
        <title>Draft genome sequence of Mesorhizobium sp. UFLA 01-765, a multitolerant efficient symbiont and plant-growth promoting strain isolated from Zn-mining soil using Leucaena leucocephala as a trap plant.</title>
        <authorList>
            <person name="Rangel W.M."/>
            <person name="Thijs S."/>
            <person name="Longatti S.M."/>
            <person name="Moreira F.M."/>
            <person name="Weyens N."/>
            <person name="Vangronsveld J."/>
            <person name="Van Hamme J.D."/>
            <person name="Bottos E.M."/>
            <person name="Rineau F."/>
        </authorList>
    </citation>
    <scope>NUCLEOTIDE SEQUENCE [LARGE SCALE GENOMIC DNA]</scope>
    <source>
        <strain evidence="1 2">UFLA 01-765</strain>
    </source>
</reference>
<dbReference type="Gene3D" id="3.40.50.720">
    <property type="entry name" value="NAD(P)-binding Rossmann-like Domain"/>
    <property type="match status" value="1"/>
</dbReference>
<proteinExistence type="predicted"/>
<evidence type="ECO:0008006" key="3">
    <source>
        <dbReference type="Google" id="ProtNLM"/>
    </source>
</evidence>
<protein>
    <recommendedName>
        <fullName evidence="3">Gfo/Idh/MocA-like oxidoreductase N-terminal domain-containing protein</fullName>
    </recommendedName>
</protein>
<name>A0A101KXV6_RHILI</name>
<evidence type="ECO:0000313" key="1">
    <source>
        <dbReference type="EMBL" id="KUM28977.1"/>
    </source>
</evidence>
<evidence type="ECO:0000313" key="2">
    <source>
        <dbReference type="Proteomes" id="UP000053176"/>
    </source>
</evidence>
<organism evidence="1 2">
    <name type="scientific">Rhizobium loti</name>
    <name type="common">Mesorhizobium loti</name>
    <dbReference type="NCBI Taxonomy" id="381"/>
    <lineage>
        <taxon>Bacteria</taxon>
        <taxon>Pseudomonadati</taxon>
        <taxon>Pseudomonadota</taxon>
        <taxon>Alphaproteobacteria</taxon>
        <taxon>Hyphomicrobiales</taxon>
        <taxon>Phyllobacteriaceae</taxon>
        <taxon>Mesorhizobium</taxon>
    </lineage>
</organism>